<name>A0A4V2W0M3_9PROT</name>
<sequence>MKSLLIKKVLFGIFFILILFLGIVFFVGRHFFQGMDMISLCGETVKHVIVSPNKKYVATVYVRNCGTTTDYVTHLNLRNAGDIEKPNAQGVITIGEVFTVRGKQNIEATWKDNANLEIQLLENHASILLTDGGIWNSVHIQIKK</sequence>
<evidence type="ECO:0000256" key="1">
    <source>
        <dbReference type="SAM" id="Phobius"/>
    </source>
</evidence>
<evidence type="ECO:0000313" key="2">
    <source>
        <dbReference type="EMBL" id="TCV77552.1"/>
    </source>
</evidence>
<comment type="caution">
    <text evidence="2">The sequence shown here is derived from an EMBL/GenBank/DDBJ whole genome shotgun (WGS) entry which is preliminary data.</text>
</comment>
<dbReference type="EMBL" id="SMCO01000048">
    <property type="protein sequence ID" value="TCV77552.1"/>
    <property type="molecule type" value="Genomic_DNA"/>
</dbReference>
<organism evidence="2 3">
    <name type="scientific">Sulfurirhabdus autotrophica</name>
    <dbReference type="NCBI Taxonomy" id="1706046"/>
    <lineage>
        <taxon>Bacteria</taxon>
        <taxon>Pseudomonadati</taxon>
        <taxon>Pseudomonadota</taxon>
        <taxon>Betaproteobacteria</taxon>
        <taxon>Nitrosomonadales</taxon>
        <taxon>Sulfuricellaceae</taxon>
        <taxon>Sulfurirhabdus</taxon>
    </lineage>
</organism>
<dbReference type="Pfam" id="PF17428">
    <property type="entry name" value="DUF5412"/>
    <property type="match status" value="1"/>
</dbReference>
<protein>
    <submittedName>
        <fullName evidence="2">Uncharacterized protein</fullName>
    </submittedName>
</protein>
<feature type="transmembrane region" description="Helical" evidence="1">
    <location>
        <begin position="9"/>
        <end position="32"/>
    </location>
</feature>
<proteinExistence type="predicted"/>
<keyword evidence="3" id="KW-1185">Reference proteome</keyword>
<dbReference type="AlphaFoldDB" id="A0A4V2W0M3"/>
<gene>
    <name evidence="2" type="ORF">EDC63_1482</name>
</gene>
<reference evidence="2 3" key="1">
    <citation type="submission" date="2019-03" db="EMBL/GenBank/DDBJ databases">
        <title>Genomic Encyclopedia of Type Strains, Phase IV (KMG-IV): sequencing the most valuable type-strain genomes for metagenomic binning, comparative biology and taxonomic classification.</title>
        <authorList>
            <person name="Goeker M."/>
        </authorList>
    </citation>
    <scope>NUCLEOTIDE SEQUENCE [LARGE SCALE GENOMIC DNA]</scope>
    <source>
        <strain evidence="2 3">DSM 100309</strain>
    </source>
</reference>
<dbReference type="Proteomes" id="UP000295367">
    <property type="component" value="Unassembled WGS sequence"/>
</dbReference>
<accession>A0A4V2W0M3</accession>
<dbReference type="RefSeq" id="WP_124946267.1">
    <property type="nucleotide sequence ID" value="NZ_BHVT01000028.1"/>
</dbReference>
<dbReference type="InterPro" id="IPR035406">
    <property type="entry name" value="DUF5412"/>
</dbReference>
<keyword evidence="1" id="KW-1133">Transmembrane helix</keyword>
<dbReference type="OrthoDB" id="5525900at2"/>
<evidence type="ECO:0000313" key="3">
    <source>
        <dbReference type="Proteomes" id="UP000295367"/>
    </source>
</evidence>
<keyword evidence="1" id="KW-0472">Membrane</keyword>
<keyword evidence="1" id="KW-0812">Transmembrane</keyword>